<dbReference type="InterPro" id="IPR050463">
    <property type="entry name" value="Gfo/Idh/MocA_oxidrdct_glycsds"/>
</dbReference>
<evidence type="ECO:0000256" key="1">
    <source>
        <dbReference type="ARBA" id="ARBA00010928"/>
    </source>
</evidence>
<dbReference type="InterPro" id="IPR036291">
    <property type="entry name" value="NAD(P)-bd_dom_sf"/>
</dbReference>
<dbReference type="Pfam" id="PF22725">
    <property type="entry name" value="GFO_IDH_MocA_C3"/>
    <property type="match status" value="1"/>
</dbReference>
<dbReference type="EMBL" id="CASHTH010003554">
    <property type="protein sequence ID" value="CAI8046317.1"/>
    <property type="molecule type" value="Genomic_DNA"/>
</dbReference>
<dbReference type="InterPro" id="IPR055170">
    <property type="entry name" value="GFO_IDH_MocA-like_dom"/>
</dbReference>
<proteinExistence type="inferred from homology"/>
<gene>
    <name evidence="5" type="ORF">GBAR_LOCUS25604</name>
</gene>
<protein>
    <submittedName>
        <fullName evidence="5">1,5-anhydro-D-fructose reductase</fullName>
    </submittedName>
</protein>
<dbReference type="Gene3D" id="3.40.50.720">
    <property type="entry name" value="NAD(P)-binding Rossmann-like Domain"/>
    <property type="match status" value="1"/>
</dbReference>
<dbReference type="Proteomes" id="UP001174909">
    <property type="component" value="Unassembled WGS sequence"/>
</dbReference>
<dbReference type="Gene3D" id="3.30.360.10">
    <property type="entry name" value="Dihydrodipicolinate Reductase, domain 2"/>
    <property type="match status" value="1"/>
</dbReference>
<dbReference type="SUPFAM" id="SSF51735">
    <property type="entry name" value="NAD(P)-binding Rossmann-fold domains"/>
    <property type="match status" value="1"/>
</dbReference>
<name>A0AA35XD01_GEOBA</name>
<dbReference type="InterPro" id="IPR000683">
    <property type="entry name" value="Gfo/Idh/MocA-like_OxRdtase_N"/>
</dbReference>
<organism evidence="5 6">
    <name type="scientific">Geodia barretti</name>
    <name type="common">Barrett's horny sponge</name>
    <dbReference type="NCBI Taxonomy" id="519541"/>
    <lineage>
        <taxon>Eukaryota</taxon>
        <taxon>Metazoa</taxon>
        <taxon>Porifera</taxon>
        <taxon>Demospongiae</taxon>
        <taxon>Heteroscleromorpha</taxon>
        <taxon>Tetractinellida</taxon>
        <taxon>Astrophorina</taxon>
        <taxon>Geodiidae</taxon>
        <taxon>Geodia</taxon>
    </lineage>
</organism>
<feature type="domain" description="GFO/IDH/MocA-like oxidoreductase" evidence="4">
    <location>
        <begin position="112"/>
        <end position="239"/>
    </location>
</feature>
<sequence length="327" mass="35834">MKLADDAQLVAVYSRDQARADAFAEKYGAAAACSDLDALLADPRIDAVFVASPNYLHAQQTIRAASAGKHVLAEKPMATTVSDAAAMVDACRDHGVKLGMGFELRFHPAHLWARQLIDDRAIGRIRLAHGQWGRGNRGEPEHLPRSGLRQWWETPELIGDASVLVGLGVHVFDLFRFLLREEIVEVVAMTDGQTTRQPLEHIATIALRMASGVIAQVMCGRMLPDTQNDLALYGSDGRIATKETVWEARLGSMELVSASANEIASYEYNYLANFVAELNDFRDALEHDRDPAATGDDGLHAAQITDAAIESAKTGRMVKLETKIHRH</sequence>
<keyword evidence="2" id="KW-0560">Oxidoreductase</keyword>
<dbReference type="GO" id="GO:0016491">
    <property type="term" value="F:oxidoreductase activity"/>
    <property type="evidence" value="ECO:0007669"/>
    <property type="project" value="UniProtKB-KW"/>
</dbReference>
<accession>A0AA35XD01</accession>
<dbReference type="SUPFAM" id="SSF55347">
    <property type="entry name" value="Glyceraldehyde-3-phosphate dehydrogenase-like, C-terminal domain"/>
    <property type="match status" value="1"/>
</dbReference>
<comment type="similarity">
    <text evidence="1">Belongs to the Gfo/Idh/MocA family.</text>
</comment>
<evidence type="ECO:0000256" key="2">
    <source>
        <dbReference type="ARBA" id="ARBA00023002"/>
    </source>
</evidence>
<evidence type="ECO:0000259" key="4">
    <source>
        <dbReference type="Pfam" id="PF22725"/>
    </source>
</evidence>
<reference evidence="5" key="1">
    <citation type="submission" date="2023-03" db="EMBL/GenBank/DDBJ databases">
        <authorList>
            <person name="Steffen K."/>
            <person name="Cardenas P."/>
        </authorList>
    </citation>
    <scope>NUCLEOTIDE SEQUENCE</scope>
</reference>
<comment type="caution">
    <text evidence="5">The sequence shown here is derived from an EMBL/GenBank/DDBJ whole genome shotgun (WGS) entry which is preliminary data.</text>
</comment>
<feature type="domain" description="Gfo/Idh/MocA-like oxidoreductase N-terminal" evidence="3">
    <location>
        <begin position="4"/>
        <end position="102"/>
    </location>
</feature>
<dbReference type="AlphaFoldDB" id="A0AA35XD01"/>
<dbReference type="GO" id="GO:0000166">
    <property type="term" value="F:nucleotide binding"/>
    <property type="evidence" value="ECO:0007669"/>
    <property type="project" value="InterPro"/>
</dbReference>
<keyword evidence="6" id="KW-1185">Reference proteome</keyword>
<dbReference type="PANTHER" id="PTHR43818:SF11">
    <property type="entry name" value="BCDNA.GH03377"/>
    <property type="match status" value="1"/>
</dbReference>
<evidence type="ECO:0000259" key="3">
    <source>
        <dbReference type="Pfam" id="PF01408"/>
    </source>
</evidence>
<evidence type="ECO:0000313" key="6">
    <source>
        <dbReference type="Proteomes" id="UP001174909"/>
    </source>
</evidence>
<evidence type="ECO:0000313" key="5">
    <source>
        <dbReference type="EMBL" id="CAI8046317.1"/>
    </source>
</evidence>
<dbReference type="Pfam" id="PF01408">
    <property type="entry name" value="GFO_IDH_MocA"/>
    <property type="match status" value="1"/>
</dbReference>
<dbReference type="PANTHER" id="PTHR43818">
    <property type="entry name" value="BCDNA.GH03377"/>
    <property type="match status" value="1"/>
</dbReference>